<keyword evidence="1" id="KW-0812">Transmembrane</keyword>
<feature type="transmembrane region" description="Helical" evidence="1">
    <location>
        <begin position="212"/>
        <end position="235"/>
    </location>
</feature>
<evidence type="ECO:0000259" key="2">
    <source>
        <dbReference type="Pfam" id="PF20705"/>
    </source>
</evidence>
<organism evidence="3 4">
    <name type="scientific">Sesamum indicum</name>
    <name type="common">Oriental sesame</name>
    <name type="synonym">Sesamum orientale</name>
    <dbReference type="NCBI Taxonomy" id="4182"/>
    <lineage>
        <taxon>Eukaryota</taxon>
        <taxon>Viridiplantae</taxon>
        <taxon>Streptophyta</taxon>
        <taxon>Embryophyta</taxon>
        <taxon>Tracheophyta</taxon>
        <taxon>Spermatophyta</taxon>
        <taxon>Magnoliopsida</taxon>
        <taxon>eudicotyledons</taxon>
        <taxon>Gunneridae</taxon>
        <taxon>Pentapetalae</taxon>
        <taxon>asterids</taxon>
        <taxon>lamiids</taxon>
        <taxon>Lamiales</taxon>
        <taxon>Pedaliaceae</taxon>
        <taxon>Sesamum</taxon>
    </lineage>
</organism>
<dbReference type="AlphaFoldDB" id="A0A6I9TDP9"/>
<dbReference type="Gramene" id="SIN_1023609.t">
    <property type="protein sequence ID" value="SIN_1023609.t"/>
    <property type="gene ID" value="SIN_1023609"/>
</dbReference>
<dbReference type="FunCoup" id="A0A6I9TDP9">
    <property type="interactions" value="769"/>
</dbReference>
<name>A0A6I9TDP9_SESIN</name>
<gene>
    <name evidence="4" type="primary">LOC105162464</name>
</gene>
<evidence type="ECO:0000313" key="3">
    <source>
        <dbReference type="Proteomes" id="UP000504604"/>
    </source>
</evidence>
<dbReference type="InterPro" id="IPR049224">
    <property type="entry name" value="DUF6821"/>
</dbReference>
<dbReference type="Pfam" id="PF20705">
    <property type="entry name" value="DUF6821"/>
    <property type="match status" value="1"/>
</dbReference>
<dbReference type="InParanoid" id="A0A6I9TDP9"/>
<dbReference type="OrthoDB" id="766965at2759"/>
<evidence type="ECO:0000256" key="1">
    <source>
        <dbReference type="SAM" id="Phobius"/>
    </source>
</evidence>
<dbReference type="PANTHER" id="PTHR33646:SF2">
    <property type="entry name" value="F20H23.8 PROTEIN"/>
    <property type="match status" value="1"/>
</dbReference>
<keyword evidence="1" id="KW-0472">Membrane</keyword>
<feature type="domain" description="DUF6821" evidence="2">
    <location>
        <begin position="125"/>
        <end position="307"/>
    </location>
</feature>
<dbReference type="Proteomes" id="UP000504604">
    <property type="component" value="Linkage group LG5"/>
</dbReference>
<dbReference type="GeneID" id="105162464"/>
<dbReference type="InterPro" id="IPR045883">
    <property type="entry name" value="At4g13530-like"/>
</dbReference>
<dbReference type="KEGG" id="sind:105162464"/>
<reference evidence="4" key="1">
    <citation type="submission" date="2025-08" db="UniProtKB">
        <authorList>
            <consortium name="RefSeq"/>
        </authorList>
    </citation>
    <scope>IDENTIFICATION</scope>
</reference>
<protein>
    <submittedName>
        <fullName evidence="4">Uncharacterized protein LOC105162464</fullName>
    </submittedName>
</protein>
<keyword evidence="3" id="KW-1185">Reference proteome</keyword>
<accession>A0A6I9TDP9</accession>
<proteinExistence type="predicted"/>
<dbReference type="RefSeq" id="XP_011078786.1">
    <property type="nucleotide sequence ID" value="XM_011080484.2"/>
</dbReference>
<dbReference type="PANTHER" id="PTHR33646">
    <property type="entry name" value="GB|AAF00631.1"/>
    <property type="match status" value="1"/>
</dbReference>
<keyword evidence="1" id="KW-1133">Transmembrane helix</keyword>
<sequence length="310" mass="34576">MLEASTTLALKSLNHMDLEEWELLSDEGFLEINDDGGKKLLHTKASTTSDFQMNYFICPPKESLKNQFLPVPIDLEKPQDEVVDEKDGIKIIPVESTDMMMMMMMMMPEKKMKPVLSSGGALGVDQDPAVSQVFFKKMKETEFVDMKVESPRGGSGTSSSRGIMPQIEGAGVFQFEEKGDDDPCNKVDVEPEMVMNKRELGLEESDEDGINIWKWSLTGIGAICSFGVAVCIIILTSHRKNKYGDGKLRFQIYTDDKRMKQQVVEGEGGGSYNKKINEAMKAVRGVPNPMSMTTRRARITYGGYYDASSV</sequence>
<evidence type="ECO:0000313" key="4">
    <source>
        <dbReference type="RefSeq" id="XP_011078786.1"/>
    </source>
</evidence>